<dbReference type="Gene3D" id="1.20.1250.20">
    <property type="entry name" value="MFS general substrate transporter like domains"/>
    <property type="match status" value="2"/>
</dbReference>
<feature type="transmembrane region" description="Helical" evidence="8">
    <location>
        <begin position="289"/>
        <end position="309"/>
    </location>
</feature>
<feature type="transmembrane region" description="Helical" evidence="8">
    <location>
        <begin position="67"/>
        <end position="88"/>
    </location>
</feature>
<dbReference type="Proteomes" id="UP001272097">
    <property type="component" value="Unassembled WGS sequence"/>
</dbReference>
<dbReference type="SUPFAM" id="SSF103473">
    <property type="entry name" value="MFS general substrate transporter"/>
    <property type="match status" value="1"/>
</dbReference>
<evidence type="ECO:0000313" key="10">
    <source>
        <dbReference type="EMBL" id="MDX8438952.1"/>
    </source>
</evidence>
<gene>
    <name evidence="10" type="ORF">RFM51_05060</name>
</gene>
<dbReference type="PANTHER" id="PTHR43045">
    <property type="entry name" value="SHIKIMATE TRANSPORTER"/>
    <property type="match status" value="1"/>
</dbReference>
<feature type="transmembrane region" description="Helical" evidence="8">
    <location>
        <begin position="165"/>
        <end position="187"/>
    </location>
</feature>
<evidence type="ECO:0000256" key="4">
    <source>
        <dbReference type="ARBA" id="ARBA00022692"/>
    </source>
</evidence>
<feature type="region of interest" description="Disordered" evidence="7">
    <location>
        <begin position="1"/>
        <end position="20"/>
    </location>
</feature>
<organism evidence="10 11">
    <name type="scientific">Mesorhizobium australafricanum</name>
    <dbReference type="NCBI Taxonomy" id="3072311"/>
    <lineage>
        <taxon>Bacteria</taxon>
        <taxon>Pseudomonadati</taxon>
        <taxon>Pseudomonadota</taxon>
        <taxon>Alphaproteobacteria</taxon>
        <taxon>Hyphomicrobiales</taxon>
        <taxon>Phyllobacteriaceae</taxon>
        <taxon>Mesorhizobium</taxon>
    </lineage>
</organism>
<evidence type="ECO:0000256" key="8">
    <source>
        <dbReference type="SAM" id="Phobius"/>
    </source>
</evidence>
<dbReference type="PROSITE" id="PS50850">
    <property type="entry name" value="MFS"/>
    <property type="match status" value="1"/>
</dbReference>
<accession>A0ABU4WVK2</accession>
<feature type="transmembrane region" description="Helical" evidence="8">
    <location>
        <begin position="256"/>
        <end position="277"/>
    </location>
</feature>
<dbReference type="Pfam" id="PF07690">
    <property type="entry name" value="MFS_1"/>
    <property type="match status" value="1"/>
</dbReference>
<name>A0ABU4WVK2_9HYPH</name>
<dbReference type="RefSeq" id="WP_320212852.1">
    <property type="nucleotide sequence ID" value="NZ_JAVIIS010000005.1"/>
</dbReference>
<feature type="transmembrane region" description="Helical" evidence="8">
    <location>
        <begin position="127"/>
        <end position="144"/>
    </location>
</feature>
<keyword evidence="5 8" id="KW-1133">Transmembrane helix</keyword>
<evidence type="ECO:0000256" key="2">
    <source>
        <dbReference type="ARBA" id="ARBA00022448"/>
    </source>
</evidence>
<dbReference type="InterPro" id="IPR036259">
    <property type="entry name" value="MFS_trans_sf"/>
</dbReference>
<dbReference type="PANTHER" id="PTHR43045:SF1">
    <property type="entry name" value="SHIKIMATE TRANSPORTER"/>
    <property type="match status" value="1"/>
</dbReference>
<comment type="subcellular location">
    <subcellularLocation>
        <location evidence="1">Cell membrane</location>
        <topology evidence="1">Multi-pass membrane protein</topology>
    </subcellularLocation>
</comment>
<evidence type="ECO:0000256" key="6">
    <source>
        <dbReference type="ARBA" id="ARBA00023136"/>
    </source>
</evidence>
<reference evidence="10 11" key="1">
    <citation type="submission" date="2023-08" db="EMBL/GenBank/DDBJ databases">
        <title>Implementing the SeqCode for naming new Mesorhizobium species isolated from Vachellia karroo root nodules.</title>
        <authorList>
            <person name="Van Lill M."/>
        </authorList>
    </citation>
    <scope>NUCLEOTIDE SEQUENCE [LARGE SCALE GENOMIC DNA]</scope>
    <source>
        <strain evidence="10 11">VK3E</strain>
    </source>
</reference>
<evidence type="ECO:0000259" key="9">
    <source>
        <dbReference type="PROSITE" id="PS50850"/>
    </source>
</evidence>
<feature type="transmembrane region" description="Helical" evidence="8">
    <location>
        <begin position="199"/>
        <end position="218"/>
    </location>
</feature>
<dbReference type="InterPro" id="IPR020846">
    <property type="entry name" value="MFS_dom"/>
</dbReference>
<evidence type="ECO:0000256" key="1">
    <source>
        <dbReference type="ARBA" id="ARBA00004651"/>
    </source>
</evidence>
<feature type="transmembrane region" description="Helical" evidence="8">
    <location>
        <begin position="344"/>
        <end position="368"/>
    </location>
</feature>
<feature type="transmembrane region" description="Helical" evidence="8">
    <location>
        <begin position="380"/>
        <end position="403"/>
    </location>
</feature>
<feature type="transmembrane region" description="Helical" evidence="8">
    <location>
        <begin position="100"/>
        <end position="121"/>
    </location>
</feature>
<feature type="domain" description="Major facilitator superfamily (MFS) profile" evidence="9">
    <location>
        <begin position="27"/>
        <end position="432"/>
    </location>
</feature>
<keyword evidence="6 8" id="KW-0472">Membrane</keyword>
<sequence>MTTIEDYSPGSKAPGHESAGVKSPKKAALASWIGSAVEYYDFFIYGTAAALIFPKIFFSAANPQAAAIASFATFGVAYIARPFGAIALGHIGDKFGRKKVLTFTLLLMGFSTFIIGCLPTYEQAGILAPILLVLARLLQGISAAGEQAGANSMTLEHAPRNRRAFFTSFTLSGTQAGLILATLVFIPISKLPEADLLSWAWRIPFFLSVGVVAVGIWVRRSLPETPVFLEEANRHETAKVPFAILVKDYWPEVLRIIFAALISVVSTIFSVFTLSYAVNTMHIDRPTMLTVLVIANLVALGAIPVWAILADRVGRKPIFIFGALGCAVLIWPYIWAISQGNLTLIFVLGILLSGVVYSASNGVWPALYGEMFDTRVRLSGMAIGTQIGFALGGFAPTISAALLGDGPNGWVPVAAFTTVTAIIAAISAATARETYRTPMHELGKK</sequence>
<evidence type="ECO:0000256" key="5">
    <source>
        <dbReference type="ARBA" id="ARBA00022989"/>
    </source>
</evidence>
<evidence type="ECO:0000313" key="11">
    <source>
        <dbReference type="Proteomes" id="UP001272097"/>
    </source>
</evidence>
<proteinExistence type="predicted"/>
<keyword evidence="4 8" id="KW-0812">Transmembrane</keyword>
<evidence type="ECO:0000256" key="3">
    <source>
        <dbReference type="ARBA" id="ARBA00022475"/>
    </source>
</evidence>
<dbReference type="InterPro" id="IPR011701">
    <property type="entry name" value="MFS"/>
</dbReference>
<keyword evidence="2" id="KW-0813">Transport</keyword>
<keyword evidence="3" id="KW-1003">Cell membrane</keyword>
<feature type="transmembrane region" description="Helical" evidence="8">
    <location>
        <begin position="409"/>
        <end position="431"/>
    </location>
</feature>
<comment type="caution">
    <text evidence="10">The sequence shown here is derived from an EMBL/GenBank/DDBJ whole genome shotgun (WGS) entry which is preliminary data.</text>
</comment>
<dbReference type="EMBL" id="JAVIIS010000005">
    <property type="protein sequence ID" value="MDX8438952.1"/>
    <property type="molecule type" value="Genomic_DNA"/>
</dbReference>
<dbReference type="CDD" id="cd17369">
    <property type="entry name" value="MFS_ShiA_like"/>
    <property type="match status" value="1"/>
</dbReference>
<evidence type="ECO:0000256" key="7">
    <source>
        <dbReference type="SAM" id="MobiDB-lite"/>
    </source>
</evidence>
<feature type="transmembrane region" description="Helical" evidence="8">
    <location>
        <begin position="318"/>
        <end position="338"/>
    </location>
</feature>
<keyword evidence="11" id="KW-1185">Reference proteome</keyword>
<protein>
    <submittedName>
        <fullName evidence="10">MFS transporter</fullName>
    </submittedName>
</protein>